<dbReference type="Pfam" id="PF00098">
    <property type="entry name" value="zf-CCHC"/>
    <property type="match status" value="1"/>
</dbReference>
<evidence type="ECO:0000256" key="2">
    <source>
        <dbReference type="PROSITE-ProRule" id="PRU00047"/>
    </source>
</evidence>
<dbReference type="SMART" id="SM00343">
    <property type="entry name" value="ZnF_C2HC"/>
    <property type="match status" value="1"/>
</dbReference>
<dbReference type="PROSITE" id="PS50102">
    <property type="entry name" value="RRM"/>
    <property type="match status" value="2"/>
</dbReference>
<feature type="compositionally biased region" description="Basic residues" evidence="4">
    <location>
        <begin position="129"/>
        <end position="146"/>
    </location>
</feature>
<dbReference type="SUPFAM" id="SSF54928">
    <property type="entry name" value="RNA-binding domain, RBD"/>
    <property type="match status" value="2"/>
</dbReference>
<dbReference type="GO" id="GO:0008270">
    <property type="term" value="F:zinc ion binding"/>
    <property type="evidence" value="ECO:0007669"/>
    <property type="project" value="UniProtKB-KW"/>
</dbReference>
<dbReference type="InterPro" id="IPR012677">
    <property type="entry name" value="Nucleotide-bd_a/b_plait_sf"/>
</dbReference>
<dbReference type="InterPro" id="IPR035979">
    <property type="entry name" value="RBD_domain_sf"/>
</dbReference>
<feature type="region of interest" description="Disordered" evidence="4">
    <location>
        <begin position="447"/>
        <end position="469"/>
    </location>
</feature>
<feature type="compositionally biased region" description="Basic and acidic residues" evidence="4">
    <location>
        <begin position="147"/>
        <end position="156"/>
    </location>
</feature>
<dbReference type="CDD" id="cd12271">
    <property type="entry name" value="RRM1_PHIP1"/>
    <property type="match status" value="1"/>
</dbReference>
<keyword evidence="1 3" id="KW-0694">RNA-binding</keyword>
<feature type="domain" description="CCHC-type" evidence="6">
    <location>
        <begin position="442"/>
        <end position="457"/>
    </location>
</feature>
<evidence type="ECO:0000313" key="8">
    <source>
        <dbReference type="Proteomes" id="UP001293254"/>
    </source>
</evidence>
<evidence type="ECO:0000256" key="4">
    <source>
        <dbReference type="SAM" id="MobiDB-lite"/>
    </source>
</evidence>
<dbReference type="EMBL" id="JACGWO010000010">
    <property type="protein sequence ID" value="KAK4416540.1"/>
    <property type="molecule type" value="Genomic_DNA"/>
</dbReference>
<dbReference type="Proteomes" id="UP001293254">
    <property type="component" value="Unassembled WGS sequence"/>
</dbReference>
<gene>
    <name evidence="7" type="ORF">Salat_2479500</name>
</gene>
<comment type="caution">
    <text evidence="7">The sequence shown here is derived from an EMBL/GenBank/DDBJ whole genome shotgun (WGS) entry which is preliminary data.</text>
</comment>
<dbReference type="SUPFAM" id="SSF57756">
    <property type="entry name" value="Retrovirus zinc finger-like domains"/>
    <property type="match status" value="1"/>
</dbReference>
<feature type="compositionally biased region" description="Basic and acidic residues" evidence="4">
    <location>
        <begin position="78"/>
        <end position="103"/>
    </location>
</feature>
<accession>A0AAE2CC34</accession>
<keyword evidence="2" id="KW-0863">Zinc-finger</keyword>
<keyword evidence="2" id="KW-0479">Metal-binding</keyword>
<dbReference type="PANTHER" id="PTHR23236">
    <property type="entry name" value="EUKARYOTIC TRANSLATION INITIATION FACTOR 4B/4H"/>
    <property type="match status" value="1"/>
</dbReference>
<dbReference type="InterPro" id="IPR001878">
    <property type="entry name" value="Znf_CCHC"/>
</dbReference>
<feature type="region of interest" description="Disordered" evidence="4">
    <location>
        <begin position="22"/>
        <end position="156"/>
    </location>
</feature>
<dbReference type="PANTHER" id="PTHR23236:SF24">
    <property type="entry name" value="PHRAGMOPLASTIN INTERACTING PROTEIN 1"/>
    <property type="match status" value="1"/>
</dbReference>
<dbReference type="GO" id="GO:0003723">
    <property type="term" value="F:RNA binding"/>
    <property type="evidence" value="ECO:0007669"/>
    <property type="project" value="UniProtKB-UniRule"/>
</dbReference>
<feature type="domain" description="RRM" evidence="5">
    <location>
        <begin position="277"/>
        <end position="353"/>
    </location>
</feature>
<dbReference type="Gene3D" id="4.10.60.10">
    <property type="entry name" value="Zinc finger, CCHC-type"/>
    <property type="match status" value="1"/>
</dbReference>
<dbReference type="InterPro" id="IPR034361">
    <property type="entry name" value="PHIP1_RRM1"/>
</dbReference>
<keyword evidence="2" id="KW-0862">Zinc</keyword>
<evidence type="ECO:0000256" key="1">
    <source>
        <dbReference type="ARBA" id="ARBA00022884"/>
    </source>
</evidence>
<evidence type="ECO:0000256" key="3">
    <source>
        <dbReference type="PROSITE-ProRule" id="PRU00176"/>
    </source>
</evidence>
<dbReference type="Pfam" id="PF00076">
    <property type="entry name" value="RRM_1"/>
    <property type="match status" value="2"/>
</dbReference>
<dbReference type="InterPro" id="IPR034362">
    <property type="entry name" value="PHIP1_RRM2"/>
</dbReference>
<dbReference type="InterPro" id="IPR000504">
    <property type="entry name" value="RRM_dom"/>
</dbReference>
<name>A0AAE2CC34_9LAMI</name>
<evidence type="ECO:0000259" key="5">
    <source>
        <dbReference type="PROSITE" id="PS50102"/>
    </source>
</evidence>
<keyword evidence="8" id="KW-1185">Reference proteome</keyword>
<proteinExistence type="predicted"/>
<dbReference type="InterPro" id="IPR036875">
    <property type="entry name" value="Znf_CCHC_sf"/>
</dbReference>
<protein>
    <submittedName>
        <fullName evidence="7">Nucleolin 2</fullName>
    </submittedName>
</protein>
<reference evidence="7" key="2">
    <citation type="journal article" date="2024" name="Plant">
        <title>Genomic evolution and insights into agronomic trait innovations of Sesamum species.</title>
        <authorList>
            <person name="Miao H."/>
            <person name="Wang L."/>
            <person name="Qu L."/>
            <person name="Liu H."/>
            <person name="Sun Y."/>
            <person name="Le M."/>
            <person name="Wang Q."/>
            <person name="Wei S."/>
            <person name="Zheng Y."/>
            <person name="Lin W."/>
            <person name="Duan Y."/>
            <person name="Cao H."/>
            <person name="Xiong S."/>
            <person name="Wang X."/>
            <person name="Wei L."/>
            <person name="Li C."/>
            <person name="Ma Q."/>
            <person name="Ju M."/>
            <person name="Zhao R."/>
            <person name="Li G."/>
            <person name="Mu C."/>
            <person name="Tian Q."/>
            <person name="Mei H."/>
            <person name="Zhang T."/>
            <person name="Gao T."/>
            <person name="Zhang H."/>
        </authorList>
    </citation>
    <scope>NUCLEOTIDE SEQUENCE</scope>
    <source>
        <strain evidence="7">3651</strain>
    </source>
</reference>
<organism evidence="7 8">
    <name type="scientific">Sesamum alatum</name>
    <dbReference type="NCBI Taxonomy" id="300844"/>
    <lineage>
        <taxon>Eukaryota</taxon>
        <taxon>Viridiplantae</taxon>
        <taxon>Streptophyta</taxon>
        <taxon>Embryophyta</taxon>
        <taxon>Tracheophyta</taxon>
        <taxon>Spermatophyta</taxon>
        <taxon>Magnoliopsida</taxon>
        <taxon>eudicotyledons</taxon>
        <taxon>Gunneridae</taxon>
        <taxon>Pentapetalae</taxon>
        <taxon>asterids</taxon>
        <taxon>lamiids</taxon>
        <taxon>Lamiales</taxon>
        <taxon>Pedaliaceae</taxon>
        <taxon>Sesamum</taxon>
    </lineage>
</organism>
<dbReference type="Gene3D" id="3.30.70.330">
    <property type="match status" value="2"/>
</dbReference>
<dbReference type="SMART" id="SM00360">
    <property type="entry name" value="RRM"/>
    <property type="match status" value="2"/>
</dbReference>
<reference evidence="7" key="1">
    <citation type="submission" date="2020-06" db="EMBL/GenBank/DDBJ databases">
        <authorList>
            <person name="Li T."/>
            <person name="Hu X."/>
            <person name="Zhang T."/>
            <person name="Song X."/>
            <person name="Zhang H."/>
            <person name="Dai N."/>
            <person name="Sheng W."/>
            <person name="Hou X."/>
            <person name="Wei L."/>
        </authorList>
    </citation>
    <scope>NUCLEOTIDE SEQUENCE</scope>
    <source>
        <strain evidence="7">3651</strain>
        <tissue evidence="7">Leaf</tissue>
    </source>
</reference>
<dbReference type="CDD" id="cd12272">
    <property type="entry name" value="RRM2_PHIP1"/>
    <property type="match status" value="1"/>
</dbReference>
<feature type="compositionally biased region" description="Basic and acidic residues" evidence="4">
    <location>
        <begin position="29"/>
        <end position="46"/>
    </location>
</feature>
<dbReference type="PROSITE" id="PS50158">
    <property type="entry name" value="ZF_CCHC"/>
    <property type="match status" value="1"/>
</dbReference>
<evidence type="ECO:0000313" key="7">
    <source>
        <dbReference type="EMBL" id="KAK4416540.1"/>
    </source>
</evidence>
<feature type="region of interest" description="Disordered" evidence="4">
    <location>
        <begin position="361"/>
        <end position="433"/>
    </location>
</feature>
<evidence type="ECO:0000259" key="6">
    <source>
        <dbReference type="PROSITE" id="PS50158"/>
    </source>
</evidence>
<dbReference type="AlphaFoldDB" id="A0AAE2CC34"/>
<feature type="compositionally biased region" description="Basic and acidic residues" evidence="4">
    <location>
        <begin position="110"/>
        <end position="128"/>
    </location>
</feature>
<sequence length="469" mass="51141">MVLSNKKLKQKLRAAKAELIAASEAQHNLTDKDSGNLRDPESKASDPLKILVSSEAQRAKLSKRQKRRERAEQGSSEVSKHTVIRGDAEGKTEDGLRSDDVDVKKKKRKRDESEASENVKEKKQEQLNKKKKAKNKRKAKKKAGKRQLKEEVHEQNGNEVSAEQLVAKACTSTERQGVELSSKVYVGGIPYYSTEDDIRSYFEGCGTITSVDCMTFPDTGKFRGIAIMTFKTEAAAKRALALDGSDMGGLFLKIQPFKSARVNKLPNFAPAVLEGYNRIYVGNLSWDVTEEDLRKLFSDCTITSIRFGEDKETGEFKGYGHVDFADNLSLNMALKLDQSIVCGRPVRISCAVPKKGTITKLKSTPKDTGVDSGKANAASKDQENASGKVNAASKDQENASGKVNAVSKDQENGSSKVSAVGDDQENSSAVTAVSSKIRRRTCYECGEKGHLSSSCPKKQAADLANAVAT</sequence>
<feature type="domain" description="RRM" evidence="5">
    <location>
        <begin position="182"/>
        <end position="259"/>
    </location>
</feature>